<accession>A0A1B2DU71</accession>
<dbReference type="SUPFAM" id="SSF53850">
    <property type="entry name" value="Periplasmic binding protein-like II"/>
    <property type="match status" value="1"/>
</dbReference>
<dbReference type="AlphaFoldDB" id="A0A1B2DU71"/>
<evidence type="ECO:0000256" key="2">
    <source>
        <dbReference type="ARBA" id="ARBA00022729"/>
    </source>
</evidence>
<keyword evidence="3" id="KW-0472">Membrane</keyword>
<feature type="chain" id="PRO_5038794743" evidence="6">
    <location>
        <begin position="23"/>
        <end position="506"/>
    </location>
</feature>
<dbReference type="PANTHER" id="PTHR43649:SF33">
    <property type="entry name" value="POLYGALACTURONAN_RHAMNOGALACTURONAN-BINDING PROTEIN YTCQ"/>
    <property type="match status" value="1"/>
</dbReference>
<keyword evidence="2 6" id="KW-0732">Signal</keyword>
<dbReference type="InterPro" id="IPR006059">
    <property type="entry name" value="SBP"/>
</dbReference>
<evidence type="ECO:0000256" key="3">
    <source>
        <dbReference type="ARBA" id="ARBA00023136"/>
    </source>
</evidence>
<dbReference type="InterPro" id="IPR050490">
    <property type="entry name" value="Bact_solute-bd_prot1"/>
</dbReference>
<dbReference type="KEGG" id="pib:BBD41_00845"/>
<keyword evidence="5" id="KW-0449">Lipoprotein</keyword>
<sequence>MNKLRRASLMAAVLLLAGAVAAGCAKSDTEGGTSASGGEAAGKRIQLEIMESASGLPSPDKDFVKQELDKALNADIVLSAYGSPDDYQNQLNVRMASGNLPDLFGVNKAQMQQYQSQQLLLDLTPYLDNELKQVKDFIGGEEAVKKAMVDGKVYAIPKAPGIPSMTMWIRKDWLDALKLEVPQTLEEFKAVAKAFAEQDPDGNGAKDTVGLTGGSLSTFAPLYGAFGTVNPGEFFVKDGKVVNSLYDPAMREALAYFKSLVDEGAVDPEIMANTGMQHQEKAIKGQAGIIFIDWANIVKNEYVEQIKTVNPKAEWIQLASPKGPGGQYENAWAVGNANSMFAIPKSLENDKEKLQKVFELLNYVSGDEGSRLVQFGIEGKHYNVENGKVVATELMAKEAGYTWLYQFTGRPEKEYLKVKFAEQTEYIDFASSQPRLETLNGFVNYPEGFNVADANRYLEEEFTKFVYGKRPLTEYDDFLITIGTTMNYDRYVESAIQQLNALGYGN</sequence>
<evidence type="ECO:0000256" key="4">
    <source>
        <dbReference type="ARBA" id="ARBA00023139"/>
    </source>
</evidence>
<dbReference type="PROSITE" id="PS51257">
    <property type="entry name" value="PROKAR_LIPOPROTEIN"/>
    <property type="match status" value="1"/>
</dbReference>
<keyword evidence="4" id="KW-0564">Palmitate</keyword>
<gene>
    <name evidence="7" type="ORF">BBD41_00845</name>
</gene>
<dbReference type="EMBL" id="CP016809">
    <property type="protein sequence ID" value="ANY71249.1"/>
    <property type="molecule type" value="Genomic_DNA"/>
</dbReference>
<dbReference type="PANTHER" id="PTHR43649">
    <property type="entry name" value="ARABINOSE-BINDING PROTEIN-RELATED"/>
    <property type="match status" value="1"/>
</dbReference>
<reference evidence="7" key="1">
    <citation type="submission" date="2016-08" db="EMBL/GenBank/DDBJ databases">
        <title>Complete Genome Seqeunce of Paenibacillus sp. nov. IHBB 9852 from high altitute lake of Indian trans-Himalayas.</title>
        <authorList>
            <person name="Kiran S."/>
            <person name="Swarnkar M.K."/>
            <person name="Rana A."/>
            <person name="Tewari R."/>
            <person name="Gulati A."/>
        </authorList>
    </citation>
    <scope>NUCLEOTIDE SEQUENCE [LARGE SCALE GENOMIC DNA]</scope>
    <source>
        <strain evidence="7">IHBB 9852</strain>
    </source>
</reference>
<evidence type="ECO:0000256" key="6">
    <source>
        <dbReference type="SAM" id="SignalP"/>
    </source>
</evidence>
<protein>
    <submittedName>
        <fullName evidence="7">ABC transporter substrate-binding protein</fullName>
    </submittedName>
</protein>
<proteinExistence type="predicted"/>
<evidence type="ECO:0000256" key="1">
    <source>
        <dbReference type="ARBA" id="ARBA00022475"/>
    </source>
</evidence>
<keyword evidence="1" id="KW-1003">Cell membrane</keyword>
<name>A0A1B2DU71_9BACL</name>
<organism evidence="7">
    <name type="scientific">Paenibacillus ihbetae</name>
    <dbReference type="NCBI Taxonomy" id="1870820"/>
    <lineage>
        <taxon>Bacteria</taxon>
        <taxon>Bacillati</taxon>
        <taxon>Bacillota</taxon>
        <taxon>Bacilli</taxon>
        <taxon>Bacillales</taxon>
        <taxon>Paenibacillaceae</taxon>
        <taxon>Paenibacillus</taxon>
    </lineage>
</organism>
<feature type="signal peptide" evidence="6">
    <location>
        <begin position="1"/>
        <end position="22"/>
    </location>
</feature>
<dbReference type="Pfam" id="PF13416">
    <property type="entry name" value="SBP_bac_8"/>
    <property type="match status" value="1"/>
</dbReference>
<dbReference type="RefSeq" id="WP_099476404.1">
    <property type="nucleotide sequence ID" value="NZ_CP016809.1"/>
</dbReference>
<dbReference type="Gene3D" id="3.40.190.10">
    <property type="entry name" value="Periplasmic binding protein-like II"/>
    <property type="match status" value="2"/>
</dbReference>
<evidence type="ECO:0000313" key="7">
    <source>
        <dbReference type="EMBL" id="ANY71249.1"/>
    </source>
</evidence>
<evidence type="ECO:0000256" key="5">
    <source>
        <dbReference type="ARBA" id="ARBA00023288"/>
    </source>
</evidence>